<sequence length="86" mass="9474">MHMRARIEKWMKGQLSVHTLSFLSSQQHATHAQHTTCVHPFRCKPLLFITSTTTTKLKLAAPLLAITNALACCIWLSGQGCCAKPG</sequence>
<organism evidence="1">
    <name type="scientific">Anopheles triannulatus</name>
    <dbReference type="NCBI Taxonomy" id="58253"/>
    <lineage>
        <taxon>Eukaryota</taxon>
        <taxon>Metazoa</taxon>
        <taxon>Ecdysozoa</taxon>
        <taxon>Arthropoda</taxon>
        <taxon>Hexapoda</taxon>
        <taxon>Insecta</taxon>
        <taxon>Pterygota</taxon>
        <taxon>Neoptera</taxon>
        <taxon>Endopterygota</taxon>
        <taxon>Diptera</taxon>
        <taxon>Nematocera</taxon>
        <taxon>Culicoidea</taxon>
        <taxon>Culicidae</taxon>
        <taxon>Anophelinae</taxon>
        <taxon>Anopheles</taxon>
    </lineage>
</organism>
<reference evidence="1" key="1">
    <citation type="submission" date="2018-01" db="EMBL/GenBank/DDBJ databases">
        <title>An insight into the sialome of Amazonian anophelines.</title>
        <authorList>
            <person name="Ribeiro J.M."/>
            <person name="Scarpassa V."/>
            <person name="Calvo E."/>
        </authorList>
    </citation>
    <scope>NUCLEOTIDE SEQUENCE</scope>
    <source>
        <tissue evidence="1">Salivary glands</tissue>
    </source>
</reference>
<dbReference type="AlphaFoldDB" id="A0A2M4B7G8"/>
<proteinExistence type="predicted"/>
<dbReference type="EMBL" id="GGFK01015682">
    <property type="protein sequence ID" value="MBW49003.1"/>
    <property type="molecule type" value="Transcribed_RNA"/>
</dbReference>
<evidence type="ECO:0000313" key="1">
    <source>
        <dbReference type="EMBL" id="MBW49003.1"/>
    </source>
</evidence>
<accession>A0A2M4B7G8</accession>
<name>A0A2M4B7G8_9DIPT</name>
<protein>
    <submittedName>
        <fullName evidence="1">Putative secreted protein</fullName>
    </submittedName>
</protein>